<evidence type="ECO:0000256" key="2">
    <source>
        <dbReference type="ARBA" id="ARBA00012121"/>
    </source>
</evidence>
<comment type="function">
    <text evidence="6 7">Catalyzes the synthesis of activated sulfate.</text>
</comment>
<dbReference type="NCBIfam" id="TIGR00455">
    <property type="entry name" value="apsK"/>
    <property type="match status" value="1"/>
</dbReference>
<feature type="active site" description="Phosphoserine intermediate" evidence="6">
    <location>
        <position position="86"/>
    </location>
</feature>
<dbReference type="InterPro" id="IPR002891">
    <property type="entry name" value="APS"/>
</dbReference>
<dbReference type="EMBL" id="FMAC01000002">
    <property type="protein sequence ID" value="SCB16453.1"/>
    <property type="molecule type" value="Genomic_DNA"/>
</dbReference>
<evidence type="ECO:0000313" key="9">
    <source>
        <dbReference type="EMBL" id="SCB16453.1"/>
    </source>
</evidence>
<dbReference type="AlphaFoldDB" id="A0A1C3ULT8"/>
<dbReference type="Proteomes" id="UP000186228">
    <property type="component" value="Unassembled WGS sequence"/>
</dbReference>
<dbReference type="InterPro" id="IPR059117">
    <property type="entry name" value="APS_kinase_dom"/>
</dbReference>
<dbReference type="UniPathway" id="UPA00140">
    <property type="reaction ID" value="UER00205"/>
</dbReference>
<dbReference type="GO" id="GO:0005737">
    <property type="term" value="C:cytoplasm"/>
    <property type="evidence" value="ECO:0007669"/>
    <property type="project" value="TreeGrafter"/>
</dbReference>
<sequence>MNQKPAVLWFTGLSGAGKSTIANHLKKLLNDDGRHAILLDGDNIRRGLNSDLGFAEADRVENIRRVAEVAKLMKEAGLIVIVACISPFRSGRQFARDLMEPGELIEIFVDTPLEECIQRDPKGLYKLALSGELHHFTGIDSPYEPPERPELHLRTVGADPAQSAQIVETFLRGKFY</sequence>
<feature type="domain" description="APS kinase" evidence="8">
    <location>
        <begin position="5"/>
        <end position="153"/>
    </location>
</feature>
<evidence type="ECO:0000256" key="5">
    <source>
        <dbReference type="ARBA" id="ARBA00022840"/>
    </source>
</evidence>
<reference evidence="10" key="1">
    <citation type="submission" date="2016-08" db="EMBL/GenBank/DDBJ databases">
        <authorList>
            <person name="Varghese N."/>
            <person name="Submissions Spin"/>
        </authorList>
    </citation>
    <scope>NUCLEOTIDE SEQUENCE [LARGE SCALE GENOMIC DNA]</scope>
    <source>
        <strain evidence="10">CCBAU 57015</strain>
    </source>
</reference>
<evidence type="ECO:0000256" key="7">
    <source>
        <dbReference type="RuleBase" id="RU004347"/>
    </source>
</evidence>
<evidence type="ECO:0000259" key="8">
    <source>
        <dbReference type="Pfam" id="PF01583"/>
    </source>
</evidence>
<accession>A0A1C3ULT8</accession>
<comment type="similarity">
    <text evidence="6 7">Belongs to the APS kinase family.</text>
</comment>
<dbReference type="Gene3D" id="3.40.50.300">
    <property type="entry name" value="P-loop containing nucleotide triphosphate hydrolases"/>
    <property type="match status" value="1"/>
</dbReference>
<dbReference type="InterPro" id="IPR050512">
    <property type="entry name" value="Sulf_AdTrans/APS_kinase"/>
</dbReference>
<evidence type="ECO:0000256" key="6">
    <source>
        <dbReference type="HAMAP-Rule" id="MF_00065"/>
    </source>
</evidence>
<comment type="catalytic activity">
    <reaction evidence="1 6 7">
        <text>adenosine 5'-phosphosulfate + ATP = 3'-phosphoadenylyl sulfate + ADP + H(+)</text>
        <dbReference type="Rhea" id="RHEA:24152"/>
        <dbReference type="ChEBI" id="CHEBI:15378"/>
        <dbReference type="ChEBI" id="CHEBI:30616"/>
        <dbReference type="ChEBI" id="CHEBI:58243"/>
        <dbReference type="ChEBI" id="CHEBI:58339"/>
        <dbReference type="ChEBI" id="CHEBI:456216"/>
        <dbReference type="EC" id="2.7.1.25"/>
    </reaction>
</comment>
<organism evidence="9 10">
    <name type="scientific">Rhizobium hainanense</name>
    <dbReference type="NCBI Taxonomy" id="52131"/>
    <lineage>
        <taxon>Bacteria</taxon>
        <taxon>Pseudomonadati</taxon>
        <taxon>Pseudomonadota</taxon>
        <taxon>Alphaproteobacteria</taxon>
        <taxon>Hyphomicrobiales</taxon>
        <taxon>Rhizobiaceae</taxon>
        <taxon>Rhizobium/Agrobacterium group</taxon>
        <taxon>Rhizobium</taxon>
    </lineage>
</organism>
<name>A0A1C3ULT8_9HYPH</name>
<dbReference type="GO" id="GO:0005524">
    <property type="term" value="F:ATP binding"/>
    <property type="evidence" value="ECO:0007669"/>
    <property type="project" value="UniProtKB-UniRule"/>
</dbReference>
<dbReference type="GO" id="GO:0004781">
    <property type="term" value="F:sulfate adenylyltransferase (ATP) activity"/>
    <property type="evidence" value="ECO:0007669"/>
    <property type="project" value="TreeGrafter"/>
</dbReference>
<feature type="binding site" evidence="6">
    <location>
        <begin position="12"/>
        <end position="19"/>
    </location>
    <ligand>
        <name>ATP</name>
        <dbReference type="ChEBI" id="CHEBI:30616"/>
    </ligand>
</feature>
<protein>
    <recommendedName>
        <fullName evidence="2 6">Adenylyl-sulfate kinase</fullName>
        <ecNumber evidence="2 6">2.7.1.25</ecNumber>
    </recommendedName>
    <alternativeName>
        <fullName evidence="6">APS kinase</fullName>
    </alternativeName>
    <alternativeName>
        <fullName evidence="6">ATP adenosine-5'-phosphosulfate 3'-phosphotransferase</fullName>
    </alternativeName>
    <alternativeName>
        <fullName evidence="6">Adenosine-5'-phosphosulfate kinase</fullName>
    </alternativeName>
</protein>
<keyword evidence="4 6" id="KW-0547">Nucleotide-binding</keyword>
<dbReference type="CDD" id="cd02027">
    <property type="entry name" value="APSK"/>
    <property type="match status" value="1"/>
</dbReference>
<dbReference type="PANTHER" id="PTHR42700:SF3">
    <property type="entry name" value="BIFUNCTIONAL SAT_APS KINASE-RELATED"/>
    <property type="match status" value="1"/>
</dbReference>
<evidence type="ECO:0000256" key="4">
    <source>
        <dbReference type="ARBA" id="ARBA00022741"/>
    </source>
</evidence>
<keyword evidence="5 6" id="KW-0067">ATP-binding</keyword>
<dbReference type="NCBIfam" id="NF003013">
    <property type="entry name" value="PRK03846.1"/>
    <property type="match status" value="1"/>
</dbReference>
<dbReference type="HAMAP" id="MF_00065">
    <property type="entry name" value="Adenylyl_sulf_kinase"/>
    <property type="match status" value="1"/>
</dbReference>
<comment type="pathway">
    <text evidence="6 7">Sulfur metabolism; hydrogen sulfide biosynthesis; sulfite from sulfate: step 2/3.</text>
</comment>
<keyword evidence="10" id="KW-1185">Reference proteome</keyword>
<dbReference type="STRING" id="52131.GA0061100_102604"/>
<dbReference type="Pfam" id="PF01583">
    <property type="entry name" value="APS_kinase"/>
    <property type="match status" value="1"/>
</dbReference>
<evidence type="ECO:0000256" key="1">
    <source>
        <dbReference type="ARBA" id="ARBA00001823"/>
    </source>
</evidence>
<dbReference type="GO" id="GO:0070814">
    <property type="term" value="P:hydrogen sulfide biosynthetic process"/>
    <property type="evidence" value="ECO:0007669"/>
    <property type="project" value="UniProtKB-UniRule"/>
</dbReference>
<evidence type="ECO:0000256" key="3">
    <source>
        <dbReference type="ARBA" id="ARBA00022679"/>
    </source>
</evidence>
<dbReference type="InterPro" id="IPR027417">
    <property type="entry name" value="P-loop_NTPase"/>
</dbReference>
<gene>
    <name evidence="6" type="primary">cysC</name>
    <name evidence="9" type="ORF">GA0061100_102604</name>
</gene>
<proteinExistence type="inferred from homology"/>
<dbReference type="EC" id="2.7.1.25" evidence="2 6"/>
<dbReference type="SUPFAM" id="SSF52540">
    <property type="entry name" value="P-loop containing nucleoside triphosphate hydrolases"/>
    <property type="match status" value="1"/>
</dbReference>
<dbReference type="GO" id="GO:0010134">
    <property type="term" value="P:sulfate assimilation via adenylyl sulfate reduction"/>
    <property type="evidence" value="ECO:0007669"/>
    <property type="project" value="TreeGrafter"/>
</dbReference>
<dbReference type="GO" id="GO:0004020">
    <property type="term" value="F:adenylylsulfate kinase activity"/>
    <property type="evidence" value="ECO:0007669"/>
    <property type="project" value="UniProtKB-UniRule"/>
</dbReference>
<keyword evidence="6 7" id="KW-0418">Kinase</keyword>
<dbReference type="PANTHER" id="PTHR42700">
    <property type="entry name" value="SULFATE ADENYLYLTRANSFERASE"/>
    <property type="match status" value="1"/>
</dbReference>
<keyword evidence="6" id="KW-0597">Phosphoprotein</keyword>
<dbReference type="GO" id="GO:0019379">
    <property type="term" value="P:sulfate assimilation, phosphoadenylyl sulfate reduction by phosphoadenylyl-sulfate reductase (thioredoxin)"/>
    <property type="evidence" value="ECO:0007669"/>
    <property type="project" value="TreeGrafter"/>
</dbReference>
<keyword evidence="3 6" id="KW-0808">Transferase</keyword>
<evidence type="ECO:0000313" key="10">
    <source>
        <dbReference type="Proteomes" id="UP000186228"/>
    </source>
</evidence>